<feature type="region of interest" description="Disordered" evidence="1">
    <location>
        <begin position="20"/>
        <end position="45"/>
    </location>
</feature>
<dbReference type="OrthoDB" id="5427780at2759"/>
<dbReference type="RefSeq" id="XP_033656594.1">
    <property type="nucleotide sequence ID" value="XM_033799639.1"/>
</dbReference>
<feature type="compositionally biased region" description="Pro residues" evidence="1">
    <location>
        <begin position="30"/>
        <end position="40"/>
    </location>
</feature>
<evidence type="ECO:0000313" key="3">
    <source>
        <dbReference type="Proteomes" id="UP000800097"/>
    </source>
</evidence>
<accession>A0A6A6JS19</accession>
<dbReference type="GeneID" id="54552814"/>
<name>A0A6A6JS19_WESOR</name>
<feature type="compositionally biased region" description="Low complexity" evidence="1">
    <location>
        <begin position="317"/>
        <end position="331"/>
    </location>
</feature>
<keyword evidence="3" id="KW-1185">Reference proteome</keyword>
<reference evidence="2" key="1">
    <citation type="journal article" date="2020" name="Stud. Mycol.">
        <title>101 Dothideomycetes genomes: a test case for predicting lifestyles and emergence of pathogens.</title>
        <authorList>
            <person name="Haridas S."/>
            <person name="Albert R."/>
            <person name="Binder M."/>
            <person name="Bloem J."/>
            <person name="Labutti K."/>
            <person name="Salamov A."/>
            <person name="Andreopoulos B."/>
            <person name="Baker S."/>
            <person name="Barry K."/>
            <person name="Bills G."/>
            <person name="Bluhm B."/>
            <person name="Cannon C."/>
            <person name="Castanera R."/>
            <person name="Culley D."/>
            <person name="Daum C."/>
            <person name="Ezra D."/>
            <person name="Gonzalez J."/>
            <person name="Henrissat B."/>
            <person name="Kuo A."/>
            <person name="Liang C."/>
            <person name="Lipzen A."/>
            <person name="Lutzoni F."/>
            <person name="Magnuson J."/>
            <person name="Mondo S."/>
            <person name="Nolan M."/>
            <person name="Ohm R."/>
            <person name="Pangilinan J."/>
            <person name="Park H.-J."/>
            <person name="Ramirez L."/>
            <person name="Alfaro M."/>
            <person name="Sun H."/>
            <person name="Tritt A."/>
            <person name="Yoshinaga Y."/>
            <person name="Zwiers L.-H."/>
            <person name="Turgeon B."/>
            <person name="Goodwin S."/>
            <person name="Spatafora J."/>
            <person name="Crous P."/>
            <person name="Grigoriev I."/>
        </authorList>
    </citation>
    <scope>NUCLEOTIDE SEQUENCE</scope>
    <source>
        <strain evidence="2">CBS 379.55</strain>
    </source>
</reference>
<gene>
    <name evidence="2" type="ORF">EI97DRAFT_440534</name>
</gene>
<feature type="compositionally biased region" description="Gly residues" evidence="1">
    <location>
        <begin position="261"/>
        <end position="272"/>
    </location>
</feature>
<protein>
    <recommendedName>
        <fullName evidence="4">Myb-like domain-containing protein</fullName>
    </recommendedName>
</protein>
<feature type="region of interest" description="Disordered" evidence="1">
    <location>
        <begin position="80"/>
        <end position="119"/>
    </location>
</feature>
<dbReference type="Proteomes" id="UP000800097">
    <property type="component" value="Unassembled WGS sequence"/>
</dbReference>
<feature type="compositionally biased region" description="Low complexity" evidence="1">
    <location>
        <begin position="273"/>
        <end position="304"/>
    </location>
</feature>
<dbReference type="EMBL" id="ML986487">
    <property type="protein sequence ID" value="KAF2279055.1"/>
    <property type="molecule type" value="Genomic_DNA"/>
</dbReference>
<feature type="region of interest" description="Disordered" evidence="1">
    <location>
        <begin position="219"/>
        <end position="331"/>
    </location>
</feature>
<proteinExistence type="predicted"/>
<feature type="compositionally biased region" description="Basic and acidic residues" evidence="1">
    <location>
        <begin position="219"/>
        <end position="234"/>
    </location>
</feature>
<evidence type="ECO:0000313" key="2">
    <source>
        <dbReference type="EMBL" id="KAF2279055.1"/>
    </source>
</evidence>
<organism evidence="2 3">
    <name type="scientific">Westerdykella ornata</name>
    <dbReference type="NCBI Taxonomy" id="318751"/>
    <lineage>
        <taxon>Eukaryota</taxon>
        <taxon>Fungi</taxon>
        <taxon>Dikarya</taxon>
        <taxon>Ascomycota</taxon>
        <taxon>Pezizomycotina</taxon>
        <taxon>Dothideomycetes</taxon>
        <taxon>Pleosporomycetidae</taxon>
        <taxon>Pleosporales</taxon>
        <taxon>Sporormiaceae</taxon>
        <taxon>Westerdykella</taxon>
    </lineage>
</organism>
<feature type="compositionally biased region" description="Basic and acidic residues" evidence="1">
    <location>
        <begin position="80"/>
        <end position="92"/>
    </location>
</feature>
<dbReference type="AlphaFoldDB" id="A0A6A6JS19"/>
<evidence type="ECO:0008006" key="4">
    <source>
        <dbReference type="Google" id="ProtNLM"/>
    </source>
</evidence>
<sequence length="400" mass="42594">MAFNNGGAAPKISKSFLLGWSDEPFKKSKPPPPGPQPKLPRGPGEIIEWIASDGRKGKLKVSVNHPLSRGALTAANLAKVADKAGKTEERRHTLPSNPPAPPGTMDRLHGTPAKLHGTPARLHATPAPADLQAALWNAFGGLGGGNTPVQPPMAPVAAVPGGYVQAMPPAAAAGGNNPSLFTAAQDAELLRRKTENETWAQIGEALGKSKQELMERFKQIKPADWRPKAAEKGKNKSKNKGGKEEKNEPANEASGPNNSGGDDGFWGGGWGGAAPETAAQADQAENAWNKDNTNWNSNNNANWETKSHKSASKKEGSAAGRNNNGNANGWGDQFGATAHATNDVYPDDTFSMDDLALIARLLKRDHKQVWFRLSCAFKDKTGRYISEDVFREKLTGKSAK</sequence>
<evidence type="ECO:0000256" key="1">
    <source>
        <dbReference type="SAM" id="MobiDB-lite"/>
    </source>
</evidence>